<comment type="caution">
    <text evidence="2">The sequence shown here is derived from an EMBL/GenBank/DDBJ whole genome shotgun (WGS) entry which is preliminary data.</text>
</comment>
<dbReference type="EMBL" id="JAVDQT010000010">
    <property type="protein sequence ID" value="MDR6434405.1"/>
    <property type="molecule type" value="Genomic_DNA"/>
</dbReference>
<protein>
    <submittedName>
        <fullName evidence="2">Uncharacterized protein</fullName>
    </submittedName>
</protein>
<keyword evidence="1" id="KW-0472">Membrane</keyword>
<feature type="transmembrane region" description="Helical" evidence="1">
    <location>
        <begin position="25"/>
        <end position="48"/>
    </location>
</feature>
<proteinExistence type="predicted"/>
<evidence type="ECO:0000313" key="2">
    <source>
        <dbReference type="EMBL" id="MDR6434405.1"/>
    </source>
</evidence>
<accession>A0ABU1MF22</accession>
<keyword evidence="1" id="KW-1133">Transmembrane helix</keyword>
<reference evidence="2 3" key="1">
    <citation type="submission" date="2023-07" db="EMBL/GenBank/DDBJ databases">
        <title>Sorghum-associated microbial communities from plants grown in Nebraska, USA.</title>
        <authorList>
            <person name="Schachtman D."/>
        </authorList>
    </citation>
    <scope>NUCLEOTIDE SEQUENCE [LARGE SCALE GENOMIC DNA]</scope>
    <source>
        <strain evidence="2 3">DS1730</strain>
    </source>
</reference>
<keyword evidence="3" id="KW-1185">Reference proteome</keyword>
<keyword evidence="1" id="KW-0812">Transmembrane</keyword>
<dbReference type="Proteomes" id="UP001184614">
    <property type="component" value="Unassembled WGS sequence"/>
</dbReference>
<sequence>MHIFSKLKTPFCIRTDARSFRPSNLILLILAAVLMIVLAAEFLGPLFWSSL</sequence>
<evidence type="ECO:0000256" key="1">
    <source>
        <dbReference type="SAM" id="Phobius"/>
    </source>
</evidence>
<organism evidence="2 3">
    <name type="scientific">Brucella pseudogrignonensis</name>
    <dbReference type="NCBI Taxonomy" id="419475"/>
    <lineage>
        <taxon>Bacteria</taxon>
        <taxon>Pseudomonadati</taxon>
        <taxon>Pseudomonadota</taxon>
        <taxon>Alphaproteobacteria</taxon>
        <taxon>Hyphomicrobiales</taxon>
        <taxon>Brucellaceae</taxon>
        <taxon>Brucella/Ochrobactrum group</taxon>
        <taxon>Brucella</taxon>
    </lineage>
</organism>
<gene>
    <name evidence="2" type="ORF">J2782_004156</name>
</gene>
<evidence type="ECO:0000313" key="3">
    <source>
        <dbReference type="Proteomes" id="UP001184614"/>
    </source>
</evidence>
<name>A0ABU1MF22_9HYPH</name>